<dbReference type="InterPro" id="IPR001173">
    <property type="entry name" value="Glyco_trans_2-like"/>
</dbReference>
<dbReference type="RefSeq" id="WP_160418852.1">
    <property type="nucleotide sequence ID" value="NZ_WTKP01000006.1"/>
</dbReference>
<sequence>MNRQQPLVSIAIITYNQKEFLRECIESCLAQDYPNIEIVVADDGSTDGTHEMLNGYVEKYPGKFVLRLSEENQGITKNSNTAHFACSGKFFAWIGGDDLMLPSKIAKQVDYMENNPDCTICYHDLDVFDNETGNSLYKFSNKNKPREGRVAVAVKYGVFNGACSTMVRANKAPVKGYNELLPVASDWCYWVDSLSSGGEIRYIPEILARYRRHQKNVTVLKKDIGQNSLDHLNTCNHIIANYPEYAREALYCYAINIRSLRKKLPYLSTLIYVIKSTGDIKSIVAGFVYIFTFSRIKI</sequence>
<comment type="caution">
    <text evidence="2">The sequence shown here is derived from an EMBL/GenBank/DDBJ whole genome shotgun (WGS) entry which is preliminary data.</text>
</comment>
<keyword evidence="3" id="KW-1185">Reference proteome</keyword>
<feature type="domain" description="Glycosyltransferase 2-like" evidence="1">
    <location>
        <begin position="9"/>
        <end position="139"/>
    </location>
</feature>
<dbReference type="InterPro" id="IPR029044">
    <property type="entry name" value="Nucleotide-diphossugar_trans"/>
</dbReference>
<dbReference type="PANTHER" id="PTHR22916">
    <property type="entry name" value="GLYCOSYLTRANSFERASE"/>
    <property type="match status" value="1"/>
</dbReference>
<accession>A0A7X3H0W8</accession>
<dbReference type="Proteomes" id="UP000437638">
    <property type="component" value="Unassembled WGS sequence"/>
</dbReference>
<name>A0A7X3H0W8_9GAMM</name>
<reference evidence="2 3" key="1">
    <citation type="submission" date="2019-12" db="EMBL/GenBank/DDBJ databases">
        <title>Halomonas rutogse sp. nov. isolated from two lakes on Tibetan Plateau.</title>
        <authorList>
            <person name="Gao P."/>
        </authorList>
    </citation>
    <scope>NUCLEOTIDE SEQUENCE [LARGE SCALE GENOMIC DNA]</scope>
    <source>
        <strain evidence="2 3">ZH2S</strain>
    </source>
</reference>
<organism evidence="2 3">
    <name type="scientific">Vreelandella zhuhanensis</name>
    <dbReference type="NCBI Taxonomy" id="2684210"/>
    <lineage>
        <taxon>Bacteria</taxon>
        <taxon>Pseudomonadati</taxon>
        <taxon>Pseudomonadota</taxon>
        <taxon>Gammaproteobacteria</taxon>
        <taxon>Oceanospirillales</taxon>
        <taxon>Halomonadaceae</taxon>
        <taxon>Vreelandella</taxon>
    </lineage>
</organism>
<proteinExistence type="predicted"/>
<evidence type="ECO:0000259" key="1">
    <source>
        <dbReference type="Pfam" id="PF00535"/>
    </source>
</evidence>
<dbReference type="SUPFAM" id="SSF53448">
    <property type="entry name" value="Nucleotide-diphospho-sugar transferases"/>
    <property type="match status" value="1"/>
</dbReference>
<dbReference type="Gene3D" id="3.90.550.10">
    <property type="entry name" value="Spore Coat Polysaccharide Biosynthesis Protein SpsA, Chain A"/>
    <property type="match status" value="1"/>
</dbReference>
<evidence type="ECO:0000313" key="2">
    <source>
        <dbReference type="EMBL" id="MWJ28490.1"/>
    </source>
</evidence>
<dbReference type="GO" id="GO:0016758">
    <property type="term" value="F:hexosyltransferase activity"/>
    <property type="evidence" value="ECO:0007669"/>
    <property type="project" value="UniProtKB-ARBA"/>
</dbReference>
<gene>
    <name evidence="2" type="ORF">GPM19_09775</name>
</gene>
<protein>
    <submittedName>
        <fullName evidence="2">Glycosyltransferase</fullName>
    </submittedName>
</protein>
<evidence type="ECO:0000313" key="3">
    <source>
        <dbReference type="Proteomes" id="UP000437638"/>
    </source>
</evidence>
<dbReference type="PANTHER" id="PTHR22916:SF3">
    <property type="entry name" value="UDP-GLCNAC:BETAGAL BETA-1,3-N-ACETYLGLUCOSAMINYLTRANSFERASE-LIKE PROTEIN 1"/>
    <property type="match status" value="1"/>
</dbReference>
<keyword evidence="2" id="KW-0808">Transferase</keyword>
<dbReference type="AlphaFoldDB" id="A0A7X3H0W8"/>
<dbReference type="EMBL" id="WTKP01000006">
    <property type="protein sequence ID" value="MWJ28490.1"/>
    <property type="molecule type" value="Genomic_DNA"/>
</dbReference>
<dbReference type="Pfam" id="PF00535">
    <property type="entry name" value="Glycos_transf_2"/>
    <property type="match status" value="1"/>
</dbReference>